<sequence length="158" mass="18510">MKDMLSMAGVFKTIYSDLPEYQNLRAEDKKFFDNLFILLLFNEDKVYSNKYLSKRFDIPISTIEKRIHRLDQAGLIKRKVVNELVDSKWITKARTLELDSVTFSFVKAKSEEERIRGARQSALDKGNYIPLESITLAKEKVFEVADPPPEYHIEVRFE</sequence>
<dbReference type="InterPro" id="IPR036388">
    <property type="entry name" value="WH-like_DNA-bd_sf"/>
</dbReference>
<gene>
    <name evidence="1" type="ORF">IAD46_00010</name>
</gene>
<evidence type="ECO:0000313" key="2">
    <source>
        <dbReference type="Proteomes" id="UP000886758"/>
    </source>
</evidence>
<accession>A0A9D1GPC4</accession>
<reference evidence="1" key="1">
    <citation type="submission" date="2020-10" db="EMBL/GenBank/DDBJ databases">
        <authorList>
            <person name="Gilroy R."/>
        </authorList>
    </citation>
    <scope>NUCLEOTIDE SEQUENCE</scope>
    <source>
        <strain evidence="1">ChiW17-6978</strain>
    </source>
</reference>
<proteinExistence type="predicted"/>
<comment type="caution">
    <text evidence="1">The sequence shown here is derived from an EMBL/GenBank/DDBJ whole genome shotgun (WGS) entry which is preliminary data.</text>
</comment>
<dbReference type="SUPFAM" id="SSF46785">
    <property type="entry name" value="Winged helix' DNA-binding domain"/>
    <property type="match status" value="1"/>
</dbReference>
<dbReference type="AlphaFoldDB" id="A0A9D1GPC4"/>
<name>A0A9D1GPC4_9MOLU</name>
<dbReference type="Gene3D" id="1.10.10.10">
    <property type="entry name" value="Winged helix-like DNA-binding domain superfamily/Winged helix DNA-binding domain"/>
    <property type="match status" value="1"/>
</dbReference>
<reference evidence="1" key="2">
    <citation type="journal article" date="2021" name="PeerJ">
        <title>Extensive microbial diversity within the chicken gut microbiome revealed by metagenomics and culture.</title>
        <authorList>
            <person name="Gilroy R."/>
            <person name="Ravi A."/>
            <person name="Getino M."/>
            <person name="Pursley I."/>
            <person name="Horton D.L."/>
            <person name="Alikhan N.F."/>
            <person name="Baker D."/>
            <person name="Gharbi K."/>
            <person name="Hall N."/>
            <person name="Watson M."/>
            <person name="Adriaenssens E.M."/>
            <person name="Foster-Nyarko E."/>
            <person name="Jarju S."/>
            <person name="Secka A."/>
            <person name="Antonio M."/>
            <person name="Oren A."/>
            <person name="Chaudhuri R.R."/>
            <person name="La Ragione R."/>
            <person name="Hildebrand F."/>
            <person name="Pallen M.J."/>
        </authorList>
    </citation>
    <scope>NUCLEOTIDE SEQUENCE</scope>
    <source>
        <strain evidence="1">ChiW17-6978</strain>
    </source>
</reference>
<organism evidence="1 2">
    <name type="scientific">Candidatus Pelethenecus faecipullorum</name>
    <dbReference type="NCBI Taxonomy" id="2840900"/>
    <lineage>
        <taxon>Bacteria</taxon>
        <taxon>Bacillati</taxon>
        <taxon>Mycoplasmatota</taxon>
        <taxon>Mollicutes</taxon>
        <taxon>Candidatus Pelethenecus</taxon>
    </lineage>
</organism>
<dbReference type="InterPro" id="IPR036390">
    <property type="entry name" value="WH_DNA-bd_sf"/>
</dbReference>
<dbReference type="Proteomes" id="UP000886758">
    <property type="component" value="Unassembled WGS sequence"/>
</dbReference>
<dbReference type="EMBL" id="DVLF01000001">
    <property type="protein sequence ID" value="HIT49390.1"/>
    <property type="molecule type" value="Genomic_DNA"/>
</dbReference>
<protein>
    <submittedName>
        <fullName evidence="1">Uncharacterized protein</fullName>
    </submittedName>
</protein>
<evidence type="ECO:0000313" key="1">
    <source>
        <dbReference type="EMBL" id="HIT49390.1"/>
    </source>
</evidence>